<accession>A0A246WNU5</accession>
<dbReference type="InterPro" id="IPR000182">
    <property type="entry name" value="GNAT_dom"/>
</dbReference>
<dbReference type="InterPro" id="IPR016181">
    <property type="entry name" value="Acyl_CoA_acyltransferase"/>
</dbReference>
<dbReference type="EMBL" id="NJGU01000009">
    <property type="protein sequence ID" value="OWY27957.1"/>
    <property type="molecule type" value="Genomic_DNA"/>
</dbReference>
<sequence length="248" mass="27375">MADSLLSRLAQWTGLGRKEPQPGGAEPAKPDRPTVFVKELSPRSRRHLMRHFLALEDKDRLLRFGSKLSDEMVARYVQNIDFARDTVFGVYDRRLRLLGVGHLAFAPRETSRVSGATIKPVVAEFGVSVSAAARGLGVGTKLFMRASMRCRNADVDTLYMHCLSSNKVMMHIARKAGMEIHRDYGEADAYLKIQPANSATIFQEAMQEQVAMLDYIVKANFKALLKWGARVTGLGGKPGGGADQPPKS</sequence>
<dbReference type="Pfam" id="PF00583">
    <property type="entry name" value="Acetyltransf_1"/>
    <property type="match status" value="1"/>
</dbReference>
<dbReference type="Gene3D" id="3.40.630.30">
    <property type="match status" value="1"/>
</dbReference>
<dbReference type="GO" id="GO:0016747">
    <property type="term" value="F:acyltransferase activity, transferring groups other than amino-acyl groups"/>
    <property type="evidence" value="ECO:0007669"/>
    <property type="project" value="InterPro"/>
</dbReference>
<comment type="caution">
    <text evidence="2">The sequence shown here is derived from an EMBL/GenBank/DDBJ whole genome shotgun (WGS) entry which is preliminary data.</text>
</comment>
<dbReference type="AlphaFoldDB" id="A0A246WNU5"/>
<proteinExistence type="predicted"/>
<feature type="domain" description="N-acetyltransferase" evidence="1">
    <location>
        <begin position="35"/>
        <end position="197"/>
    </location>
</feature>
<dbReference type="RefSeq" id="WP_088752014.1">
    <property type="nucleotide sequence ID" value="NZ_NJGU01000009.1"/>
</dbReference>
<evidence type="ECO:0000259" key="1">
    <source>
        <dbReference type="PROSITE" id="PS51186"/>
    </source>
</evidence>
<dbReference type="Proteomes" id="UP000197596">
    <property type="component" value="Unassembled WGS sequence"/>
</dbReference>
<evidence type="ECO:0000313" key="3">
    <source>
        <dbReference type="Proteomes" id="UP000197596"/>
    </source>
</evidence>
<name>A0A246WNU5_9BURK</name>
<dbReference type="SUPFAM" id="SSF55729">
    <property type="entry name" value="Acyl-CoA N-acyltransferases (Nat)"/>
    <property type="match status" value="1"/>
</dbReference>
<protein>
    <submittedName>
        <fullName evidence="2">Histone acetyltransferase</fullName>
    </submittedName>
</protein>
<evidence type="ECO:0000313" key="2">
    <source>
        <dbReference type="EMBL" id="OWY27957.1"/>
    </source>
</evidence>
<reference evidence="2 3" key="1">
    <citation type="submission" date="2017-06" db="EMBL/GenBank/DDBJ databases">
        <title>Herbaspirillum phytohormonus sp. nov., isolated from the root nodule of Robinia pseudoacacia in lead-zinc mine.</title>
        <authorList>
            <person name="Fan M."/>
            <person name="Lin Y."/>
        </authorList>
    </citation>
    <scope>NUCLEOTIDE SEQUENCE [LARGE SCALE GENOMIC DNA]</scope>
    <source>
        <strain evidence="2 3">HZ10</strain>
    </source>
</reference>
<keyword evidence="2" id="KW-0808">Transferase</keyword>
<organism evidence="2 3">
    <name type="scientific">Herbaspirillum robiniae</name>
    <dbReference type="NCBI Taxonomy" id="2014887"/>
    <lineage>
        <taxon>Bacteria</taxon>
        <taxon>Pseudomonadati</taxon>
        <taxon>Pseudomonadota</taxon>
        <taxon>Betaproteobacteria</taxon>
        <taxon>Burkholderiales</taxon>
        <taxon>Oxalobacteraceae</taxon>
        <taxon>Herbaspirillum</taxon>
    </lineage>
</organism>
<dbReference type="PROSITE" id="PS51186">
    <property type="entry name" value="GNAT"/>
    <property type="match status" value="1"/>
</dbReference>
<gene>
    <name evidence="2" type="ORF">CEJ42_17950</name>
</gene>